<dbReference type="GO" id="GO:0019265">
    <property type="term" value="P:glycine biosynthetic process, by transamination of glyoxylate"/>
    <property type="evidence" value="ECO:0007669"/>
    <property type="project" value="TreeGrafter"/>
</dbReference>
<dbReference type="GO" id="GO:0005777">
    <property type="term" value="C:peroxisome"/>
    <property type="evidence" value="ECO:0007669"/>
    <property type="project" value="TreeGrafter"/>
</dbReference>
<dbReference type="InterPro" id="IPR020578">
    <property type="entry name" value="Aminotrans_V_PyrdxlP_BS"/>
</dbReference>
<dbReference type="GO" id="GO:0004760">
    <property type="term" value="F:L-serine-pyruvate transaminase activity"/>
    <property type="evidence" value="ECO:0007669"/>
    <property type="project" value="TreeGrafter"/>
</dbReference>
<feature type="domain" description="Aminotransferase class V" evidence="3">
    <location>
        <begin position="27"/>
        <end position="210"/>
    </location>
</feature>
<evidence type="ECO:0000256" key="2">
    <source>
        <dbReference type="ARBA" id="ARBA00022898"/>
    </source>
</evidence>
<protein>
    <recommendedName>
        <fullName evidence="3">Aminotransferase class V domain-containing protein</fullName>
    </recommendedName>
</protein>
<proteinExistence type="predicted"/>
<dbReference type="InterPro" id="IPR015424">
    <property type="entry name" value="PyrdxlP-dep_Trfase"/>
</dbReference>
<dbReference type="Pfam" id="PF00266">
    <property type="entry name" value="Aminotran_5"/>
    <property type="match status" value="1"/>
</dbReference>
<dbReference type="EMBL" id="UINC01202069">
    <property type="protein sequence ID" value="SVE21704.1"/>
    <property type="molecule type" value="Genomic_DNA"/>
</dbReference>
<dbReference type="Gene3D" id="3.40.640.10">
    <property type="entry name" value="Type I PLP-dependent aspartate aminotransferase-like (Major domain)"/>
    <property type="match status" value="1"/>
</dbReference>
<feature type="non-terminal residue" evidence="4">
    <location>
        <position position="215"/>
    </location>
</feature>
<organism evidence="4">
    <name type="scientific">marine metagenome</name>
    <dbReference type="NCBI Taxonomy" id="408172"/>
    <lineage>
        <taxon>unclassified sequences</taxon>
        <taxon>metagenomes</taxon>
        <taxon>ecological metagenomes</taxon>
    </lineage>
</organism>
<dbReference type="SUPFAM" id="SSF53383">
    <property type="entry name" value="PLP-dependent transferases"/>
    <property type="match status" value="1"/>
</dbReference>
<dbReference type="PANTHER" id="PTHR21152:SF40">
    <property type="entry name" value="ALANINE--GLYOXYLATE AMINOTRANSFERASE"/>
    <property type="match status" value="1"/>
</dbReference>
<evidence type="ECO:0000259" key="3">
    <source>
        <dbReference type="Pfam" id="PF00266"/>
    </source>
</evidence>
<name>A0A383BP67_9ZZZZ</name>
<dbReference type="GO" id="GO:0008453">
    <property type="term" value="F:alanine-glyoxylate transaminase activity"/>
    <property type="evidence" value="ECO:0007669"/>
    <property type="project" value="TreeGrafter"/>
</dbReference>
<sequence>MTISNGREFLVIPGPTTIPDEVLRAMHRPAVDIFDPELVEITDTCRADLKTIFGTCGETYIYAANGHGAWEAALANVLSSGDEILVLNSGRFAEAWGKMADLMDLTVLSLPQDWRHAVDPEAVEARLRADTKGRIKAVLVVQVDTASGVVNDIAAIVAAVRAAGHDALVMVDTIASLATMRVEMDDWGVDIAVSGSQKGLMLPPGLSFVAAGERA</sequence>
<keyword evidence="2" id="KW-0663">Pyridoxal phosphate</keyword>
<evidence type="ECO:0000256" key="1">
    <source>
        <dbReference type="ARBA" id="ARBA00001933"/>
    </source>
</evidence>
<reference evidence="4" key="1">
    <citation type="submission" date="2018-05" db="EMBL/GenBank/DDBJ databases">
        <authorList>
            <person name="Lanie J.A."/>
            <person name="Ng W.-L."/>
            <person name="Kazmierczak K.M."/>
            <person name="Andrzejewski T.M."/>
            <person name="Davidsen T.M."/>
            <person name="Wayne K.J."/>
            <person name="Tettelin H."/>
            <person name="Glass J.I."/>
            <person name="Rusch D."/>
            <person name="Podicherti R."/>
            <person name="Tsui H.-C.T."/>
            <person name="Winkler M.E."/>
        </authorList>
    </citation>
    <scope>NUCLEOTIDE SEQUENCE</scope>
</reference>
<dbReference type="PROSITE" id="PS00595">
    <property type="entry name" value="AA_TRANSFER_CLASS_5"/>
    <property type="match status" value="1"/>
</dbReference>
<accession>A0A383BP67</accession>
<gene>
    <name evidence="4" type="ORF">METZ01_LOCUS474558</name>
</gene>
<comment type="cofactor">
    <cofactor evidence="1">
        <name>pyridoxal 5'-phosphate</name>
        <dbReference type="ChEBI" id="CHEBI:597326"/>
    </cofactor>
</comment>
<evidence type="ECO:0000313" key="4">
    <source>
        <dbReference type="EMBL" id="SVE21704.1"/>
    </source>
</evidence>
<dbReference type="AlphaFoldDB" id="A0A383BP67"/>
<dbReference type="PANTHER" id="PTHR21152">
    <property type="entry name" value="AMINOTRANSFERASE CLASS V"/>
    <property type="match status" value="1"/>
</dbReference>
<dbReference type="InterPro" id="IPR000192">
    <property type="entry name" value="Aminotrans_V_dom"/>
</dbReference>
<dbReference type="InterPro" id="IPR015421">
    <property type="entry name" value="PyrdxlP-dep_Trfase_major"/>
</dbReference>